<protein>
    <recommendedName>
        <fullName evidence="3">EbgC protein</fullName>
    </recommendedName>
</protein>
<dbReference type="KEGG" id="btra:F544_10000"/>
<dbReference type="NCBIfam" id="NF040884">
    <property type="entry name" value="acetylneur_anom"/>
    <property type="match status" value="1"/>
</dbReference>
<dbReference type="Gene3D" id="2.60.120.370">
    <property type="entry name" value="YhcH/YjgK/YiaL"/>
    <property type="match status" value="1"/>
</dbReference>
<dbReference type="HOGENOM" id="CLU_107139_3_1_6"/>
<reference evidence="1 2" key="1">
    <citation type="submission" date="2013-12" db="EMBL/GenBank/DDBJ databases">
        <title>Annotation of the Bibersteinia trehalosi USDA-ARS-USMARC-190 complete genome.</title>
        <authorList>
            <person name="Harhay G.P."/>
            <person name="McVey S."/>
            <person name="Clawson M.L."/>
            <person name="Bono J."/>
            <person name="Heaton M.P."/>
            <person name="Chitko-Mckown C.G."/>
            <person name="Harhay D.M."/>
            <person name="Smith T.P.L."/>
        </authorList>
    </citation>
    <scope>NUCLEOTIDE SEQUENCE [LARGE SCALE GENOMIC DNA]</scope>
    <source>
        <strain evidence="1 2">USDA-ARS-USMARC-190</strain>
    </source>
</reference>
<dbReference type="AlphaFoldDB" id="W0R532"/>
<dbReference type="GO" id="GO:0005829">
    <property type="term" value="C:cytosol"/>
    <property type="evidence" value="ECO:0007669"/>
    <property type="project" value="TreeGrafter"/>
</dbReference>
<dbReference type="InterPro" id="IPR037012">
    <property type="entry name" value="NanQ/TabA/YiaL_sf"/>
</dbReference>
<dbReference type="Pfam" id="PF04074">
    <property type="entry name" value="DUF386"/>
    <property type="match status" value="1"/>
</dbReference>
<organism evidence="1 2">
    <name type="scientific">Bibersteinia trehalosi USDA-ARS-USMARC-190</name>
    <dbReference type="NCBI Taxonomy" id="1263832"/>
    <lineage>
        <taxon>Bacteria</taxon>
        <taxon>Pseudomonadati</taxon>
        <taxon>Pseudomonadota</taxon>
        <taxon>Gammaproteobacteria</taxon>
        <taxon>Pasteurellales</taxon>
        <taxon>Pasteurellaceae</taxon>
        <taxon>Bibersteinia</taxon>
    </lineage>
</organism>
<accession>W0R532</accession>
<dbReference type="PANTHER" id="PTHR34986:SF5">
    <property type="entry name" value="N-ACETYLNEURAMINATE ANOMERASE NANQ"/>
    <property type="match status" value="1"/>
</dbReference>
<dbReference type="InterPro" id="IPR004375">
    <property type="entry name" value="NanQ/TabA/YiaL"/>
</dbReference>
<evidence type="ECO:0000313" key="2">
    <source>
        <dbReference type="Proteomes" id="UP000019086"/>
    </source>
</evidence>
<dbReference type="EMBL" id="CP006956">
    <property type="protein sequence ID" value="AHG86229.1"/>
    <property type="molecule type" value="Genomic_DNA"/>
</dbReference>
<dbReference type="NCBIfam" id="TIGR00022">
    <property type="entry name" value="YhcH/YjgK/YiaL family protein"/>
    <property type="match status" value="1"/>
</dbReference>
<dbReference type="SUPFAM" id="SSF51197">
    <property type="entry name" value="Clavaminate synthase-like"/>
    <property type="match status" value="1"/>
</dbReference>
<dbReference type="PATRIC" id="fig|1263832.3.peg.991"/>
<name>W0R532_BIBTR</name>
<evidence type="ECO:0008006" key="3">
    <source>
        <dbReference type="Google" id="ProtNLM"/>
    </source>
</evidence>
<dbReference type="InterPro" id="IPR049827">
    <property type="entry name" value="NanQ"/>
</dbReference>
<sequence length="158" mass="17965">MMLLGDLSRDDFAKALPPVFSDLCHKLKRLDLVNLPLGWQELSPGIRMNVMAFETSDATGKKAELHRKFIDIQLLISGEESIDYGLAQPNLALFDTYREEDDYQLTEKIEYKNSVVLQPNMFAIFMPYEPHTPGNWVAGQPKMLKKLVVKVPVNLLEG</sequence>
<evidence type="ECO:0000313" key="1">
    <source>
        <dbReference type="EMBL" id="AHG86229.1"/>
    </source>
</evidence>
<dbReference type="Proteomes" id="UP000019086">
    <property type="component" value="Chromosome"/>
</dbReference>
<proteinExistence type="predicted"/>
<dbReference type="PANTHER" id="PTHR34986">
    <property type="entry name" value="EVOLVED BETA-GALACTOSIDASE SUBUNIT BETA"/>
    <property type="match status" value="1"/>
</dbReference>
<gene>
    <name evidence="1" type="ORF">F544_10000</name>
</gene>